<evidence type="ECO:0000256" key="6">
    <source>
        <dbReference type="ARBA" id="ARBA00023136"/>
    </source>
</evidence>
<dbReference type="Gene3D" id="1.10.3730.20">
    <property type="match status" value="1"/>
</dbReference>
<dbReference type="GO" id="GO:0022857">
    <property type="term" value="F:transmembrane transporter activity"/>
    <property type="evidence" value="ECO:0007669"/>
    <property type="project" value="InterPro"/>
</dbReference>
<evidence type="ECO:0000256" key="5">
    <source>
        <dbReference type="ARBA" id="ARBA00022989"/>
    </source>
</evidence>
<evidence type="ECO:0000256" key="1">
    <source>
        <dbReference type="ARBA" id="ARBA00004651"/>
    </source>
</evidence>
<feature type="transmembrane region" description="Helical" evidence="8">
    <location>
        <begin position="55"/>
        <end position="77"/>
    </location>
</feature>
<comment type="subcellular location">
    <subcellularLocation>
        <location evidence="1 7">Cell membrane</location>
        <topology evidence="1 7">Multi-pass membrane protein</topology>
    </subcellularLocation>
</comment>
<keyword evidence="2" id="KW-0813">Transport</keyword>
<sequence>MALVWVLGAVCFEVFATVSLRAGVDDSRWYLAATLGYVVSYALLGLALRAGMPVGVAYAIWGAVGVVATAILGIALFGEGLSIPQLLGIGVIVLGVVLVETGAGRRSAPAGGAESGGLERGLS</sequence>
<evidence type="ECO:0000256" key="2">
    <source>
        <dbReference type="ARBA" id="ARBA00022448"/>
    </source>
</evidence>
<comment type="similarity">
    <text evidence="7">Belongs to the drug/metabolite transporter (DMT) superfamily. Small multidrug resistance (SMR) (TC 2.A.7.1) family.</text>
</comment>
<proteinExistence type="inferred from homology"/>
<reference evidence="9" key="1">
    <citation type="submission" date="2021-03" db="EMBL/GenBank/DDBJ databases">
        <title>Leucobacter chromiisoli sp. nov., isolated from chromium-containing soil of chemical plant.</title>
        <authorList>
            <person name="Xu Z."/>
        </authorList>
    </citation>
    <scope>NUCLEOTIDE SEQUENCE</scope>
    <source>
        <strain evidence="9">S27</strain>
    </source>
</reference>
<protein>
    <submittedName>
        <fullName evidence="9">QacE family quaternary ammonium compound efflux SMR transporter</fullName>
    </submittedName>
</protein>
<keyword evidence="6 8" id="KW-0472">Membrane</keyword>
<evidence type="ECO:0000256" key="4">
    <source>
        <dbReference type="ARBA" id="ARBA00022692"/>
    </source>
</evidence>
<dbReference type="RefSeq" id="WP_208097510.1">
    <property type="nucleotide sequence ID" value="NZ_JAGDYM010000007.1"/>
</dbReference>
<dbReference type="InterPro" id="IPR037185">
    <property type="entry name" value="EmrE-like"/>
</dbReference>
<dbReference type="AlphaFoldDB" id="A0A939MKS3"/>
<organism evidence="9 10">
    <name type="scientific">Leucobacter weissii</name>
    <dbReference type="NCBI Taxonomy" id="1983706"/>
    <lineage>
        <taxon>Bacteria</taxon>
        <taxon>Bacillati</taxon>
        <taxon>Actinomycetota</taxon>
        <taxon>Actinomycetes</taxon>
        <taxon>Micrococcales</taxon>
        <taxon>Microbacteriaceae</taxon>
        <taxon>Leucobacter</taxon>
    </lineage>
</organism>
<dbReference type="Pfam" id="PF00893">
    <property type="entry name" value="Multi_Drug_Res"/>
    <property type="match status" value="1"/>
</dbReference>
<dbReference type="GO" id="GO:0005886">
    <property type="term" value="C:plasma membrane"/>
    <property type="evidence" value="ECO:0007669"/>
    <property type="project" value="UniProtKB-SubCell"/>
</dbReference>
<gene>
    <name evidence="9" type="ORF">J4H92_07300</name>
</gene>
<keyword evidence="5 8" id="KW-1133">Transmembrane helix</keyword>
<keyword evidence="3" id="KW-1003">Cell membrane</keyword>
<comment type="caution">
    <text evidence="9">The sequence shown here is derived from an EMBL/GenBank/DDBJ whole genome shotgun (WGS) entry which is preliminary data.</text>
</comment>
<keyword evidence="10" id="KW-1185">Reference proteome</keyword>
<evidence type="ECO:0000256" key="3">
    <source>
        <dbReference type="ARBA" id="ARBA00022475"/>
    </source>
</evidence>
<dbReference type="EMBL" id="JAGDYM010000007">
    <property type="protein sequence ID" value="MBO1901755.1"/>
    <property type="molecule type" value="Genomic_DNA"/>
</dbReference>
<dbReference type="InterPro" id="IPR000390">
    <property type="entry name" value="Small_drug/metabolite_transptr"/>
</dbReference>
<keyword evidence="4 7" id="KW-0812">Transmembrane</keyword>
<dbReference type="InterPro" id="IPR045324">
    <property type="entry name" value="Small_multidrug_res"/>
</dbReference>
<feature type="transmembrane region" description="Helical" evidence="8">
    <location>
        <begin position="31"/>
        <end position="48"/>
    </location>
</feature>
<feature type="transmembrane region" description="Helical" evidence="8">
    <location>
        <begin position="83"/>
        <end position="99"/>
    </location>
</feature>
<name>A0A939MKS3_9MICO</name>
<dbReference type="SUPFAM" id="SSF103481">
    <property type="entry name" value="Multidrug resistance efflux transporter EmrE"/>
    <property type="match status" value="1"/>
</dbReference>
<evidence type="ECO:0000256" key="8">
    <source>
        <dbReference type="SAM" id="Phobius"/>
    </source>
</evidence>
<evidence type="ECO:0000313" key="9">
    <source>
        <dbReference type="EMBL" id="MBO1901755.1"/>
    </source>
</evidence>
<accession>A0A939MKS3</accession>
<dbReference type="PANTHER" id="PTHR30561:SF1">
    <property type="entry name" value="MULTIDRUG TRANSPORTER EMRE"/>
    <property type="match status" value="1"/>
</dbReference>
<dbReference type="Proteomes" id="UP000664382">
    <property type="component" value="Unassembled WGS sequence"/>
</dbReference>
<evidence type="ECO:0000313" key="10">
    <source>
        <dbReference type="Proteomes" id="UP000664382"/>
    </source>
</evidence>
<dbReference type="PANTHER" id="PTHR30561">
    <property type="entry name" value="SMR FAMILY PROTON-DEPENDENT DRUG EFFLUX TRANSPORTER SUGE"/>
    <property type="match status" value="1"/>
</dbReference>
<evidence type="ECO:0000256" key="7">
    <source>
        <dbReference type="RuleBase" id="RU003942"/>
    </source>
</evidence>